<evidence type="ECO:0000256" key="1">
    <source>
        <dbReference type="SAM" id="SignalP"/>
    </source>
</evidence>
<feature type="signal peptide" evidence="1">
    <location>
        <begin position="1"/>
        <end position="23"/>
    </location>
</feature>
<comment type="caution">
    <text evidence="2">The sequence shown here is derived from an EMBL/GenBank/DDBJ whole genome shotgun (WGS) entry which is preliminary data.</text>
</comment>
<feature type="chain" id="PRO_5016046680" evidence="1">
    <location>
        <begin position="24"/>
        <end position="86"/>
    </location>
</feature>
<dbReference type="AlphaFoldDB" id="A0A2W5C8L2"/>
<reference evidence="2 3" key="1">
    <citation type="submission" date="2017-08" db="EMBL/GenBank/DDBJ databases">
        <title>Infants hospitalized years apart are colonized by the same room-sourced microbial strains.</title>
        <authorList>
            <person name="Brooks B."/>
            <person name="Olm M.R."/>
            <person name="Firek B.A."/>
            <person name="Baker R."/>
            <person name="Thomas B.C."/>
            <person name="Morowitz M.J."/>
            <person name="Banfield J.F."/>
        </authorList>
    </citation>
    <scope>NUCLEOTIDE SEQUENCE [LARGE SCALE GENOMIC DNA]</scope>
    <source>
        <strain evidence="2">S2_018_000_R2_101</strain>
    </source>
</reference>
<proteinExistence type="predicted"/>
<evidence type="ECO:0000313" key="2">
    <source>
        <dbReference type="EMBL" id="PZO90658.1"/>
    </source>
</evidence>
<accession>A0A2W5C8L2</accession>
<gene>
    <name evidence="2" type="ORF">DI623_05935</name>
</gene>
<keyword evidence="1" id="KW-0732">Signal</keyword>
<protein>
    <submittedName>
        <fullName evidence="2">Uncharacterized protein</fullName>
    </submittedName>
</protein>
<name>A0A2W5C8L2_9SPHN</name>
<dbReference type="EMBL" id="QFNN01000023">
    <property type="protein sequence ID" value="PZO90658.1"/>
    <property type="molecule type" value="Genomic_DNA"/>
</dbReference>
<organism evidence="2 3">
    <name type="scientific">Sphingomonas sanxanigenens</name>
    <dbReference type="NCBI Taxonomy" id="397260"/>
    <lineage>
        <taxon>Bacteria</taxon>
        <taxon>Pseudomonadati</taxon>
        <taxon>Pseudomonadota</taxon>
        <taxon>Alphaproteobacteria</taxon>
        <taxon>Sphingomonadales</taxon>
        <taxon>Sphingomonadaceae</taxon>
        <taxon>Sphingomonas</taxon>
    </lineage>
</organism>
<evidence type="ECO:0000313" key="3">
    <source>
        <dbReference type="Proteomes" id="UP000249066"/>
    </source>
</evidence>
<sequence>MNMLLFLSALLSALTGAISSVRAVEAPAQQVAAGQQAAAVAEQVVTLVTARPTQGLPTLAALAAMGEARGLVLASAEPIFAGRRRE</sequence>
<dbReference type="Proteomes" id="UP000249066">
    <property type="component" value="Unassembled WGS sequence"/>
</dbReference>